<dbReference type="VEuPathDB" id="FungiDB:RhiirFUN_007705"/>
<name>A0A916E7P9_9GLOM</name>
<dbReference type="EMBL" id="CAGKOT010000015">
    <property type="protein sequence ID" value="CAB5360842.1"/>
    <property type="molecule type" value="Genomic_DNA"/>
</dbReference>
<evidence type="ECO:0000313" key="1">
    <source>
        <dbReference type="EMBL" id="CAB5360842.1"/>
    </source>
</evidence>
<evidence type="ECO:0000313" key="2">
    <source>
        <dbReference type="Proteomes" id="UP000684084"/>
    </source>
</evidence>
<dbReference type="AlphaFoldDB" id="A0A916E7P9"/>
<sequence length="120" mass="13893">MAYKSSDASDNIYKTIKSRRQLRKLKGRRNTNQINARLIFPRQNTNNFLIDDFFNGTNQVTSTVNNGNELYSAVNLTRTTFQQQTINNFDQFNVNGLLDTIITLPLQTESSSFDFFNGYY</sequence>
<protein>
    <submittedName>
        <fullName evidence="1">Uncharacterized protein</fullName>
    </submittedName>
</protein>
<dbReference type="OrthoDB" id="10274037at2759"/>
<dbReference type="Proteomes" id="UP000684084">
    <property type="component" value="Unassembled WGS sequence"/>
</dbReference>
<accession>A0A916E7P9</accession>
<proteinExistence type="predicted"/>
<comment type="caution">
    <text evidence="1">The sequence shown here is derived from an EMBL/GenBank/DDBJ whole genome shotgun (WGS) entry which is preliminary data.</text>
</comment>
<organism evidence="1 2">
    <name type="scientific">Rhizophagus irregularis</name>
    <dbReference type="NCBI Taxonomy" id="588596"/>
    <lineage>
        <taxon>Eukaryota</taxon>
        <taxon>Fungi</taxon>
        <taxon>Fungi incertae sedis</taxon>
        <taxon>Mucoromycota</taxon>
        <taxon>Glomeromycotina</taxon>
        <taxon>Glomeromycetes</taxon>
        <taxon>Glomerales</taxon>
        <taxon>Glomeraceae</taxon>
        <taxon>Rhizophagus</taxon>
    </lineage>
</organism>
<reference evidence="1" key="1">
    <citation type="submission" date="2020-05" db="EMBL/GenBank/DDBJ databases">
        <authorList>
            <person name="Rincon C."/>
            <person name="Sanders R I."/>
            <person name="Robbins C."/>
            <person name="Chaturvedi A."/>
        </authorList>
    </citation>
    <scope>NUCLEOTIDE SEQUENCE</scope>
    <source>
        <strain evidence="1">CHB12</strain>
    </source>
</reference>
<gene>
    <name evidence="1" type="ORF">CHRIB12_LOCUS8437</name>
</gene>